<proteinExistence type="predicted"/>
<keyword evidence="3" id="KW-1185">Reference proteome</keyword>
<protein>
    <recommendedName>
        <fullName evidence="1">Peptidase S9 prolyl oligopeptidase catalytic domain-containing protein</fullName>
    </recommendedName>
</protein>
<dbReference type="EMBL" id="LWBO01000023">
    <property type="protein sequence ID" value="OQP44976.1"/>
    <property type="molecule type" value="Genomic_DNA"/>
</dbReference>
<dbReference type="InterPro" id="IPR050278">
    <property type="entry name" value="Serine_Prot_S9B/DPPIV"/>
</dbReference>
<comment type="caution">
    <text evidence="2">The sequence shown here is derived from an EMBL/GenBank/DDBJ whole genome shotgun (WGS) entry which is preliminary data.</text>
</comment>
<gene>
    <name evidence="2" type="ORF">A4D02_09335</name>
</gene>
<evidence type="ECO:0000259" key="1">
    <source>
        <dbReference type="Pfam" id="PF00326"/>
    </source>
</evidence>
<name>A0ABX3NU92_9BACT</name>
<dbReference type="PANTHER" id="PTHR11731">
    <property type="entry name" value="PROTEASE FAMILY S9B,C DIPEPTIDYL-PEPTIDASE IV-RELATED"/>
    <property type="match status" value="1"/>
</dbReference>
<dbReference type="SUPFAM" id="SSF82171">
    <property type="entry name" value="DPP6 N-terminal domain-like"/>
    <property type="match status" value="1"/>
</dbReference>
<sequence length="957" mass="109300">MSERICKFFFFVKVVFSNLREEHYSLPLTVLFNLTYPSNKPKMKLFYLFLIIFGFTSKSQAQNSKSSQPSKPPIDTSLFRNWTYIGAPSVTNNGQFFLYSTSNQSGSTIKLILKSKNDSWERQFTGVSNAVFSTDSRKALFINSGDSLCIYTLGGDGVEYMSNIKNFRLLTLQKVQWVACELKAPEKCLLLRDLTSEDILKFSNISRYFLVGGRLITIKSSHKGEDSVVDSLCIMRSPGNEQTLLWEGKGISNLIYSWNERLIAFIGKSDKNYRPTSSIWNIDLQTGVVKEVPIDNTDKIENKFTIVGLRALSYDGTRLFITLKDTTDFGVVKDPIMVDVWNYKDPKLQSLQFNELKVKGKAETIDAVVDLENGKITTLNGKNEEIRLYLNKKNDNLAIITKTGGGDISEYNWNQESVPSFYLVDTRTGIRKRVPLNYPSVSPNGKFLVGSNSSIPYLVNNLLSYNIETGKVCNLTKSFSTPMNESEVFGSLLLKHRNIQILRWFENGNKVLVKDKYDLWCLDITGKSKPFNVTNEFGRKNQISFNLSDDYYNEFLGEDDGEIIISGFNEKNKMNGFYKVSLTKLQNPVLLTDGPYVYCASQYNMGKRVIKSKDSNVYVVRRESATESPNYFWTFDFKHFVPITEIHPERQYNWMKAKLVFFTTLAGRKETGILYTPENFDPQKKYPVIIHYYEKMSNRLNQFLIPDATYAHINIPWFVSNGYIVFTPDIHFVAGKTGENAYNSVVGAAKYLTKFPWVDAKHLGIQGHSFGGYETNYIVTHTNIFAAAMSSSGMSDDISDYLSITEDGYNKMSFYEINQNRIGATLWENPDLYIKSSPIFYADKIETPLLMMNNKKDGIVNFEQGTELFTALRRLGKRVWMLQYDNGVHTLYPYPWGGRESIQHTIRITQFFDHYLKGTAPPKWMTRGIPAKLKGIDDGLELDNEIKTPGKGLLMNP</sequence>
<reference evidence="2 3" key="1">
    <citation type="submission" date="2016-04" db="EMBL/GenBank/DDBJ databases">
        <authorList>
            <person name="Chen L."/>
            <person name="Zhuang W."/>
            <person name="Wang G."/>
        </authorList>
    </citation>
    <scope>NUCLEOTIDE SEQUENCE [LARGE SCALE GENOMIC DNA]</scope>
    <source>
        <strain evidence="3">GR20</strain>
    </source>
</reference>
<evidence type="ECO:0000313" key="2">
    <source>
        <dbReference type="EMBL" id="OQP44976.1"/>
    </source>
</evidence>
<dbReference type="InterPro" id="IPR029058">
    <property type="entry name" value="AB_hydrolase_fold"/>
</dbReference>
<accession>A0ABX3NU92</accession>
<evidence type="ECO:0000313" key="3">
    <source>
        <dbReference type="Proteomes" id="UP000192277"/>
    </source>
</evidence>
<dbReference type="Gene3D" id="3.40.50.1820">
    <property type="entry name" value="alpha/beta hydrolase"/>
    <property type="match status" value="1"/>
</dbReference>
<dbReference type="Proteomes" id="UP000192277">
    <property type="component" value="Unassembled WGS sequence"/>
</dbReference>
<organism evidence="2 3">
    <name type="scientific">Niastella koreensis</name>
    <dbReference type="NCBI Taxonomy" id="354356"/>
    <lineage>
        <taxon>Bacteria</taxon>
        <taxon>Pseudomonadati</taxon>
        <taxon>Bacteroidota</taxon>
        <taxon>Chitinophagia</taxon>
        <taxon>Chitinophagales</taxon>
        <taxon>Chitinophagaceae</taxon>
        <taxon>Niastella</taxon>
    </lineage>
</organism>
<feature type="domain" description="Peptidase S9 prolyl oligopeptidase catalytic" evidence="1">
    <location>
        <begin position="733"/>
        <end position="918"/>
    </location>
</feature>
<dbReference type="InterPro" id="IPR001375">
    <property type="entry name" value="Peptidase_S9_cat"/>
</dbReference>
<dbReference type="SUPFAM" id="SSF53474">
    <property type="entry name" value="alpha/beta-Hydrolases"/>
    <property type="match status" value="1"/>
</dbReference>
<dbReference type="RefSeq" id="WP_081195955.1">
    <property type="nucleotide sequence ID" value="NZ_LWBO01000023.1"/>
</dbReference>
<dbReference type="Pfam" id="PF00326">
    <property type="entry name" value="Peptidase_S9"/>
    <property type="match status" value="1"/>
</dbReference>
<dbReference type="PANTHER" id="PTHR11731:SF193">
    <property type="entry name" value="DIPEPTIDYL PEPTIDASE 9"/>
    <property type="match status" value="1"/>
</dbReference>